<evidence type="ECO:0000256" key="5">
    <source>
        <dbReference type="SAM" id="MobiDB-lite"/>
    </source>
</evidence>
<accession>A0AAJ0M960</accession>
<dbReference type="InterPro" id="IPR004562">
    <property type="entry name" value="LipoylTrfase_LipoateP_Ligase"/>
</dbReference>
<dbReference type="InterPro" id="IPR004143">
    <property type="entry name" value="BPL_LPL_catalytic"/>
</dbReference>
<evidence type="ECO:0000313" key="8">
    <source>
        <dbReference type="Proteomes" id="UP001275084"/>
    </source>
</evidence>
<dbReference type="Proteomes" id="UP001275084">
    <property type="component" value="Unassembled WGS sequence"/>
</dbReference>
<dbReference type="PROSITE" id="PS51733">
    <property type="entry name" value="BPL_LPL_CATALYTIC"/>
    <property type="match status" value="1"/>
</dbReference>
<dbReference type="Gene3D" id="3.30.930.10">
    <property type="entry name" value="Bira Bifunctional Protein, Domain 2"/>
    <property type="match status" value="1"/>
</dbReference>
<comment type="similarity">
    <text evidence="3">Belongs to the LplA family.</text>
</comment>
<name>A0AAJ0M960_9PEZI</name>
<dbReference type="InterPro" id="IPR045864">
    <property type="entry name" value="aa-tRNA-synth_II/BPL/LPL"/>
</dbReference>
<dbReference type="CDD" id="cd16443">
    <property type="entry name" value="LplA"/>
    <property type="match status" value="1"/>
</dbReference>
<dbReference type="AlphaFoldDB" id="A0AAJ0M960"/>
<dbReference type="GO" id="GO:0017118">
    <property type="term" value="F:lipoyltransferase activity"/>
    <property type="evidence" value="ECO:0007669"/>
    <property type="project" value="TreeGrafter"/>
</dbReference>
<evidence type="ECO:0000256" key="2">
    <source>
        <dbReference type="ARBA" id="ARBA00005085"/>
    </source>
</evidence>
<feature type="region of interest" description="Disordered" evidence="5">
    <location>
        <begin position="310"/>
        <end position="330"/>
    </location>
</feature>
<feature type="domain" description="BPL/LPL catalytic" evidence="6">
    <location>
        <begin position="71"/>
        <end position="273"/>
    </location>
</feature>
<dbReference type="Pfam" id="PF21948">
    <property type="entry name" value="LplA-B_cat"/>
    <property type="match status" value="1"/>
</dbReference>
<comment type="function">
    <text evidence="1">Catalyzes both the ATP-dependent activation of exogenously supplied lipoate to lipoyl-AMP and the transfer of the activated lipoyl onto the lipoyl domains of lipoate-dependent enzymes.</text>
</comment>
<reference evidence="7" key="1">
    <citation type="journal article" date="2023" name="Mol. Phylogenet. Evol.">
        <title>Genome-scale phylogeny and comparative genomics of the fungal order Sordariales.</title>
        <authorList>
            <person name="Hensen N."/>
            <person name="Bonometti L."/>
            <person name="Westerberg I."/>
            <person name="Brannstrom I.O."/>
            <person name="Guillou S."/>
            <person name="Cros-Aarteil S."/>
            <person name="Calhoun S."/>
            <person name="Haridas S."/>
            <person name="Kuo A."/>
            <person name="Mondo S."/>
            <person name="Pangilinan J."/>
            <person name="Riley R."/>
            <person name="LaButti K."/>
            <person name="Andreopoulos B."/>
            <person name="Lipzen A."/>
            <person name="Chen C."/>
            <person name="Yan M."/>
            <person name="Daum C."/>
            <person name="Ng V."/>
            <person name="Clum A."/>
            <person name="Steindorff A."/>
            <person name="Ohm R.A."/>
            <person name="Martin F."/>
            <person name="Silar P."/>
            <person name="Natvig D.O."/>
            <person name="Lalanne C."/>
            <person name="Gautier V."/>
            <person name="Ament-Velasquez S.L."/>
            <person name="Kruys A."/>
            <person name="Hutchinson M.I."/>
            <person name="Powell A.J."/>
            <person name="Barry K."/>
            <person name="Miller A.N."/>
            <person name="Grigoriev I.V."/>
            <person name="Debuchy R."/>
            <person name="Gladieux P."/>
            <person name="Hiltunen Thoren M."/>
            <person name="Johannesson H."/>
        </authorList>
    </citation>
    <scope>NUCLEOTIDE SEQUENCE</scope>
    <source>
        <strain evidence="7">CBS 955.72</strain>
    </source>
</reference>
<evidence type="ECO:0000259" key="6">
    <source>
        <dbReference type="PROSITE" id="PS51733"/>
    </source>
</evidence>
<dbReference type="PANTHER" id="PTHR12561">
    <property type="entry name" value="LIPOATE-PROTEIN LIGASE"/>
    <property type="match status" value="1"/>
</dbReference>
<dbReference type="GO" id="GO:0009249">
    <property type="term" value="P:protein lipoylation"/>
    <property type="evidence" value="ECO:0007669"/>
    <property type="project" value="InterPro"/>
</dbReference>
<reference evidence="7" key="2">
    <citation type="submission" date="2023-06" db="EMBL/GenBank/DDBJ databases">
        <authorList>
            <consortium name="Lawrence Berkeley National Laboratory"/>
            <person name="Haridas S."/>
            <person name="Hensen N."/>
            <person name="Bonometti L."/>
            <person name="Westerberg I."/>
            <person name="Brannstrom I.O."/>
            <person name="Guillou S."/>
            <person name="Cros-Aarteil S."/>
            <person name="Calhoun S."/>
            <person name="Kuo A."/>
            <person name="Mondo S."/>
            <person name="Pangilinan J."/>
            <person name="Riley R."/>
            <person name="Labutti K."/>
            <person name="Andreopoulos B."/>
            <person name="Lipzen A."/>
            <person name="Chen C."/>
            <person name="Yanf M."/>
            <person name="Daum C."/>
            <person name="Ng V."/>
            <person name="Clum A."/>
            <person name="Steindorff A."/>
            <person name="Ohm R."/>
            <person name="Martin F."/>
            <person name="Silar P."/>
            <person name="Natvig D."/>
            <person name="Lalanne C."/>
            <person name="Gautier V."/>
            <person name="Ament-Velasquez S.L."/>
            <person name="Kruys A."/>
            <person name="Hutchinson M.I."/>
            <person name="Powell A.J."/>
            <person name="Barry K."/>
            <person name="Miller A.N."/>
            <person name="Grigoriev I.V."/>
            <person name="Debuchy R."/>
            <person name="Gladieux P."/>
            <person name="Thoren M.H."/>
            <person name="Johannesson H."/>
        </authorList>
    </citation>
    <scope>NUCLEOTIDE SEQUENCE</scope>
    <source>
        <strain evidence="7">CBS 955.72</strain>
    </source>
</reference>
<dbReference type="GO" id="GO:0005739">
    <property type="term" value="C:mitochondrion"/>
    <property type="evidence" value="ECO:0007669"/>
    <property type="project" value="TreeGrafter"/>
</dbReference>
<evidence type="ECO:0000256" key="1">
    <source>
        <dbReference type="ARBA" id="ARBA00003253"/>
    </source>
</evidence>
<keyword evidence="8" id="KW-1185">Reference proteome</keyword>
<dbReference type="EMBL" id="JAUIQD010000007">
    <property type="protein sequence ID" value="KAK3343664.1"/>
    <property type="molecule type" value="Genomic_DNA"/>
</dbReference>
<dbReference type="PANTHER" id="PTHR12561:SF3">
    <property type="entry name" value="LIPOYLTRANSFERASE 1, MITOCHONDRIAL"/>
    <property type="match status" value="1"/>
</dbReference>
<organism evidence="7 8">
    <name type="scientific">Lasiosphaeria hispida</name>
    <dbReference type="NCBI Taxonomy" id="260671"/>
    <lineage>
        <taxon>Eukaryota</taxon>
        <taxon>Fungi</taxon>
        <taxon>Dikarya</taxon>
        <taxon>Ascomycota</taxon>
        <taxon>Pezizomycotina</taxon>
        <taxon>Sordariomycetes</taxon>
        <taxon>Sordariomycetidae</taxon>
        <taxon>Sordariales</taxon>
        <taxon>Lasiosphaeriaceae</taxon>
        <taxon>Lasiosphaeria</taxon>
    </lineage>
</organism>
<evidence type="ECO:0000256" key="4">
    <source>
        <dbReference type="ARBA" id="ARBA00015925"/>
    </source>
</evidence>
<evidence type="ECO:0000313" key="7">
    <source>
        <dbReference type="EMBL" id="KAK3343664.1"/>
    </source>
</evidence>
<proteinExistence type="inferred from homology"/>
<dbReference type="SUPFAM" id="SSF55681">
    <property type="entry name" value="Class II aaRS and biotin synthetases"/>
    <property type="match status" value="1"/>
</dbReference>
<sequence length="415" mass="45868">MPPIRPSSVLTLCRRPSPVYSGPLKARPRHRPFTQNHDPAILHRSVQIYHSPSTDPYLNLSIEHHLLQRSSPDSYILFLYANRPCVVIGRNQNPWLEVNLRQLHHGIPPPSGSSPQPVDLVRRRSGGGTVFHDGGNLNWSVICPPAVFDRDRHAEMVTRALRGLGVGGARVNERHDIVVDDVVKSANAAVQTFKVSGSAYKLTRLRSLHHGTCLLSSPNLAHVSALLRSPAEPFIKARGVESVRSKIRNVGVGNGEFIAAAVREFRGMYDCPPDAEVSVDEEAALETPEIAKGVKELMSPEWIYDQTPQFTFSTHPTEDDPRPRPPLPDNIPSRFRSHLTIRHGEIQDAAVTGLHYVDDIDAASQDQALSQALVKQHLHRMPDWREALSSASTVPLADSNAAGDWLNSMFGNNTP</sequence>
<comment type="pathway">
    <text evidence="2">Protein modification; protein lipoylation via exogenous pathway; protein N(6)-(lipoyl)lysine from lipoate: step 2/2.</text>
</comment>
<evidence type="ECO:0000256" key="3">
    <source>
        <dbReference type="ARBA" id="ARBA00008242"/>
    </source>
</evidence>
<gene>
    <name evidence="7" type="ORF">B0T25DRAFT_463789</name>
</gene>
<protein>
    <recommendedName>
        <fullName evidence="4">Putative lipoate-protein ligase A</fullName>
    </recommendedName>
</protein>
<comment type="caution">
    <text evidence="7">The sequence shown here is derived from an EMBL/GenBank/DDBJ whole genome shotgun (WGS) entry which is preliminary data.</text>
</comment>